<dbReference type="InParanoid" id="T0RA58"/>
<evidence type="ECO:0000313" key="2">
    <source>
        <dbReference type="Proteomes" id="UP000030762"/>
    </source>
</evidence>
<dbReference type="OMA" id="RLMHVNL"/>
<dbReference type="OrthoDB" id="413520at2759"/>
<dbReference type="PANTHER" id="PTHR14614:SF123">
    <property type="entry name" value="OS04G0645500 PROTEIN"/>
    <property type="match status" value="1"/>
</dbReference>
<protein>
    <submittedName>
        <fullName evidence="1">Uncharacterized protein</fullName>
    </submittedName>
</protein>
<accession>T0RA58</accession>
<keyword evidence="2" id="KW-1185">Reference proteome</keyword>
<reference evidence="1 2" key="1">
    <citation type="submission" date="2012-04" db="EMBL/GenBank/DDBJ databases">
        <title>The Genome Sequence of Saprolegnia declina VS20.</title>
        <authorList>
            <consortium name="The Broad Institute Genome Sequencing Platform"/>
            <person name="Russ C."/>
            <person name="Nusbaum C."/>
            <person name="Tyler B."/>
            <person name="van West P."/>
            <person name="Dieguez-Uribeondo J."/>
            <person name="de Bruijn I."/>
            <person name="Tripathy S."/>
            <person name="Jiang R."/>
            <person name="Young S.K."/>
            <person name="Zeng Q."/>
            <person name="Gargeya S."/>
            <person name="Fitzgerald M."/>
            <person name="Haas B."/>
            <person name="Abouelleil A."/>
            <person name="Alvarado L."/>
            <person name="Arachchi H.M."/>
            <person name="Berlin A."/>
            <person name="Chapman S.B."/>
            <person name="Goldberg J."/>
            <person name="Griggs A."/>
            <person name="Gujja S."/>
            <person name="Hansen M."/>
            <person name="Howarth C."/>
            <person name="Imamovic A."/>
            <person name="Larimer J."/>
            <person name="McCowen C."/>
            <person name="Montmayeur A."/>
            <person name="Murphy C."/>
            <person name="Neiman D."/>
            <person name="Pearson M."/>
            <person name="Priest M."/>
            <person name="Roberts A."/>
            <person name="Saif S."/>
            <person name="Shea T."/>
            <person name="Sisk P."/>
            <person name="Sykes S."/>
            <person name="Wortman J."/>
            <person name="Nusbaum C."/>
            <person name="Birren B."/>
        </authorList>
    </citation>
    <scope>NUCLEOTIDE SEQUENCE [LARGE SCALE GENOMIC DNA]</scope>
    <source>
        <strain evidence="1 2">VS20</strain>
    </source>
</reference>
<organism evidence="1 2">
    <name type="scientific">Saprolegnia diclina (strain VS20)</name>
    <dbReference type="NCBI Taxonomy" id="1156394"/>
    <lineage>
        <taxon>Eukaryota</taxon>
        <taxon>Sar</taxon>
        <taxon>Stramenopiles</taxon>
        <taxon>Oomycota</taxon>
        <taxon>Saprolegniomycetes</taxon>
        <taxon>Saprolegniales</taxon>
        <taxon>Saprolegniaceae</taxon>
        <taxon>Saprolegnia</taxon>
    </lineage>
</organism>
<dbReference type="eggNOG" id="KOG2793">
    <property type="taxonomic scope" value="Eukaryota"/>
</dbReference>
<dbReference type="Gene3D" id="3.40.50.150">
    <property type="entry name" value="Vaccinia Virus protein VP39"/>
    <property type="match status" value="1"/>
</dbReference>
<evidence type="ECO:0000313" key="1">
    <source>
        <dbReference type="EMBL" id="EQC26402.1"/>
    </source>
</evidence>
<dbReference type="AlphaFoldDB" id="T0RA58"/>
<gene>
    <name evidence="1" type="ORF">SDRG_15747</name>
</gene>
<dbReference type="InterPro" id="IPR019410">
    <property type="entry name" value="Methyltransf_16"/>
</dbReference>
<name>T0RA58_SAPDV</name>
<dbReference type="Pfam" id="PF10294">
    <property type="entry name" value="Methyltransf_16"/>
    <property type="match status" value="1"/>
</dbReference>
<dbReference type="GeneID" id="19956474"/>
<proteinExistence type="predicted"/>
<dbReference type="EMBL" id="JH767232">
    <property type="protein sequence ID" value="EQC26402.1"/>
    <property type="molecule type" value="Genomic_DNA"/>
</dbReference>
<dbReference type="Proteomes" id="UP000030762">
    <property type="component" value="Unassembled WGS sequence"/>
</dbReference>
<dbReference type="RefSeq" id="XP_008620151.1">
    <property type="nucleotide sequence ID" value="XM_008621929.1"/>
</dbReference>
<dbReference type="STRING" id="1156394.T0RA58"/>
<dbReference type="InterPro" id="IPR029063">
    <property type="entry name" value="SAM-dependent_MTases_sf"/>
</dbReference>
<dbReference type="VEuPathDB" id="FungiDB:SDRG_15747"/>
<dbReference type="PANTHER" id="PTHR14614">
    <property type="entry name" value="HEPATOCELLULAR CARCINOMA-ASSOCIATED ANTIGEN"/>
    <property type="match status" value="1"/>
</dbReference>
<dbReference type="SUPFAM" id="SSF53335">
    <property type="entry name" value="S-adenosyl-L-methionine-dependent methyltransferases"/>
    <property type="match status" value="1"/>
</dbReference>
<sequence length="243" mass="26380">MKSIAIRHEAVKVCEERIVIDVDESHRLDISLLLDEHELAPLFCGAAWAGTLVWEAAELISNYVLNELDVRNLRVLELGAGLGVPGMVAGILGAPHVVLTEQPELVPLLRTNIRRNFAASSSNVEAAVLSWGTAATTAFCAKYGAFDVVLCCDCIYEPLYGQSWRALALSMDVLCASNPACRVLMSVERRHGDGIDSFLAFLPDATSLAATLHRSVPKTTKALCDEGDVLEIYCIQRRAALSQ</sequence>